<reference evidence="1" key="1">
    <citation type="journal article" date="2023" name="Science">
        <title>Genome structures resolve the early diversification of teleost fishes.</title>
        <authorList>
            <person name="Parey E."/>
            <person name="Louis A."/>
            <person name="Montfort J."/>
            <person name="Bouchez O."/>
            <person name="Roques C."/>
            <person name="Iampietro C."/>
            <person name="Lluch J."/>
            <person name="Castinel A."/>
            <person name="Donnadieu C."/>
            <person name="Desvignes T."/>
            <person name="Floi Bucao C."/>
            <person name="Jouanno E."/>
            <person name="Wen M."/>
            <person name="Mejri S."/>
            <person name="Dirks R."/>
            <person name="Jansen H."/>
            <person name="Henkel C."/>
            <person name="Chen W.J."/>
            <person name="Zahm M."/>
            <person name="Cabau C."/>
            <person name="Klopp C."/>
            <person name="Thompson A.W."/>
            <person name="Robinson-Rechavi M."/>
            <person name="Braasch I."/>
            <person name="Lecointre G."/>
            <person name="Bobe J."/>
            <person name="Postlethwait J.H."/>
            <person name="Berthelot C."/>
            <person name="Roest Crollius H."/>
            <person name="Guiguen Y."/>
        </authorList>
    </citation>
    <scope>NUCLEOTIDE SEQUENCE</scope>
    <source>
        <strain evidence="1">WJC10195</strain>
    </source>
</reference>
<evidence type="ECO:0000313" key="2">
    <source>
        <dbReference type="Proteomes" id="UP001152622"/>
    </source>
</evidence>
<accession>A0A9Q1E583</accession>
<evidence type="ECO:0000313" key="1">
    <source>
        <dbReference type="EMBL" id="KAJ8332457.1"/>
    </source>
</evidence>
<dbReference type="AlphaFoldDB" id="A0A9Q1E583"/>
<dbReference type="Proteomes" id="UP001152622">
    <property type="component" value="Unassembled WGS sequence"/>
</dbReference>
<keyword evidence="2" id="KW-1185">Reference proteome</keyword>
<protein>
    <submittedName>
        <fullName evidence="1">Uncharacterized protein</fullName>
    </submittedName>
</protein>
<gene>
    <name evidence="1" type="ORF">SKAU_G00426300</name>
</gene>
<comment type="caution">
    <text evidence="1">The sequence shown here is derived from an EMBL/GenBank/DDBJ whole genome shotgun (WGS) entry which is preliminary data.</text>
</comment>
<name>A0A9Q1E583_SYNKA</name>
<sequence>MGTCKVPGELEHLSQLQSNRCLPDRYVNTARYPSLLNQGPGATVHYGSPRRPWVELQSSGQLPYLFQPSIHSALEPFGKLSSFYWI</sequence>
<proteinExistence type="predicted"/>
<organism evidence="1 2">
    <name type="scientific">Synaphobranchus kaupii</name>
    <name type="common">Kaup's arrowtooth eel</name>
    <dbReference type="NCBI Taxonomy" id="118154"/>
    <lineage>
        <taxon>Eukaryota</taxon>
        <taxon>Metazoa</taxon>
        <taxon>Chordata</taxon>
        <taxon>Craniata</taxon>
        <taxon>Vertebrata</taxon>
        <taxon>Euteleostomi</taxon>
        <taxon>Actinopterygii</taxon>
        <taxon>Neopterygii</taxon>
        <taxon>Teleostei</taxon>
        <taxon>Anguilliformes</taxon>
        <taxon>Synaphobranchidae</taxon>
        <taxon>Synaphobranchus</taxon>
    </lineage>
</organism>
<dbReference type="EMBL" id="JAINUF010000026">
    <property type="protein sequence ID" value="KAJ8332457.1"/>
    <property type="molecule type" value="Genomic_DNA"/>
</dbReference>